<dbReference type="Proteomes" id="UP000092124">
    <property type="component" value="Unassembled WGS sequence"/>
</dbReference>
<comment type="similarity">
    <text evidence="2">Belongs to the NEMP family.</text>
</comment>
<evidence type="ECO:0000256" key="5">
    <source>
        <dbReference type="ARBA" id="ARBA00022989"/>
    </source>
</evidence>
<dbReference type="STRING" id="56216.A0A1A6HLR8"/>
<dbReference type="InterPro" id="IPR019358">
    <property type="entry name" value="NEMP_fam"/>
</dbReference>
<dbReference type="OrthoDB" id="509138at2759"/>
<organism evidence="8 9">
    <name type="scientific">Neotoma lepida</name>
    <name type="common">Desert woodrat</name>
    <dbReference type="NCBI Taxonomy" id="56216"/>
    <lineage>
        <taxon>Eukaryota</taxon>
        <taxon>Metazoa</taxon>
        <taxon>Chordata</taxon>
        <taxon>Craniata</taxon>
        <taxon>Vertebrata</taxon>
        <taxon>Euteleostomi</taxon>
        <taxon>Mammalia</taxon>
        <taxon>Eutheria</taxon>
        <taxon>Euarchontoglires</taxon>
        <taxon>Glires</taxon>
        <taxon>Rodentia</taxon>
        <taxon>Myomorpha</taxon>
        <taxon>Muroidea</taxon>
        <taxon>Cricetidae</taxon>
        <taxon>Neotominae</taxon>
        <taxon>Neotoma</taxon>
    </lineage>
</organism>
<comment type="caution">
    <text evidence="8">The sequence shown here is derived from an EMBL/GenBank/DDBJ whole genome shotgun (WGS) entry which is preliminary data.</text>
</comment>
<keyword evidence="6" id="KW-0472">Membrane</keyword>
<sequence>MCILSFCSQEPCPLSRKCVIDDRKRLAAVCRGDLREFSTFSEPMVHWKLPGDMTVQTSESCRISPPLSPPPQIFKTPLCALPPRGGIFSISPDFSIGDTNDGIKRYYNAWETPATCSYVFTVGVTSFAVCYKHGPLENERSISLLTWTLQLLGLLHKISLLDHAHRPLADYPLESTLHVPIAQRVDGRVQQWCEVYVDEGHQLIFLQGPAAQGSGVHGCGTAIVEHSHCEMGCHCVEGLAAASTIPHPQDDHQYPGVGQQDKG</sequence>
<evidence type="ECO:0000256" key="4">
    <source>
        <dbReference type="ARBA" id="ARBA00022729"/>
    </source>
</evidence>
<reference evidence="8 9" key="1">
    <citation type="submission" date="2016-06" db="EMBL/GenBank/DDBJ databases">
        <title>The Draft Genome Sequence and Annotation of the Desert Woodrat Neotoma lepida.</title>
        <authorList>
            <person name="Campbell M."/>
            <person name="Oakeson K.F."/>
            <person name="Yandell M."/>
            <person name="Halpert J.R."/>
            <person name="Dearing D."/>
        </authorList>
    </citation>
    <scope>NUCLEOTIDE SEQUENCE [LARGE SCALE GENOMIC DNA]</scope>
    <source>
        <strain evidence="8">417</strain>
        <tissue evidence="8">Liver</tissue>
    </source>
</reference>
<evidence type="ECO:0000313" key="9">
    <source>
        <dbReference type="Proteomes" id="UP000092124"/>
    </source>
</evidence>
<evidence type="ECO:0000256" key="1">
    <source>
        <dbReference type="ARBA" id="ARBA00004575"/>
    </source>
</evidence>
<accession>A0A1A6HLR8</accession>
<evidence type="ECO:0000256" key="3">
    <source>
        <dbReference type="ARBA" id="ARBA00022692"/>
    </source>
</evidence>
<protein>
    <submittedName>
        <fullName evidence="8">Uncharacterized protein</fullName>
    </submittedName>
</protein>
<dbReference type="GO" id="GO:0005637">
    <property type="term" value="C:nuclear inner membrane"/>
    <property type="evidence" value="ECO:0007669"/>
    <property type="project" value="UniProtKB-SubCell"/>
</dbReference>
<dbReference type="PANTHER" id="PTHR13598:SF2">
    <property type="entry name" value="NUCLEAR ENVELOPE INTEGRAL MEMBRANE PROTEIN 1"/>
    <property type="match status" value="1"/>
</dbReference>
<evidence type="ECO:0000256" key="7">
    <source>
        <dbReference type="ARBA" id="ARBA00023242"/>
    </source>
</evidence>
<dbReference type="AlphaFoldDB" id="A0A1A6HLR8"/>
<keyword evidence="7" id="KW-0539">Nucleus</keyword>
<name>A0A1A6HLR8_NEOLE</name>
<keyword evidence="9" id="KW-1185">Reference proteome</keyword>
<keyword evidence="3" id="KW-0812">Transmembrane</keyword>
<keyword evidence="5" id="KW-1133">Transmembrane helix</keyword>
<keyword evidence="4" id="KW-0732">Signal</keyword>
<dbReference type="Pfam" id="PF10225">
    <property type="entry name" value="NEMP"/>
    <property type="match status" value="1"/>
</dbReference>
<comment type="subcellular location">
    <subcellularLocation>
        <location evidence="1">Nucleus inner membrane</location>
        <topology evidence="1">Multi-pass membrane protein</topology>
        <orientation evidence="1">Nucleoplasmic side</orientation>
    </subcellularLocation>
</comment>
<evidence type="ECO:0000313" key="8">
    <source>
        <dbReference type="EMBL" id="OBS78900.1"/>
    </source>
</evidence>
<evidence type="ECO:0000256" key="2">
    <source>
        <dbReference type="ARBA" id="ARBA00005748"/>
    </source>
</evidence>
<evidence type="ECO:0000256" key="6">
    <source>
        <dbReference type="ARBA" id="ARBA00023136"/>
    </source>
</evidence>
<proteinExistence type="inferred from homology"/>
<dbReference type="PANTHER" id="PTHR13598">
    <property type="entry name" value="AT07567P-RELATED"/>
    <property type="match status" value="1"/>
</dbReference>
<gene>
    <name evidence="8" type="ORF">A6R68_18703</name>
</gene>
<dbReference type="EMBL" id="LZPO01027378">
    <property type="protein sequence ID" value="OBS78900.1"/>
    <property type="molecule type" value="Genomic_DNA"/>
</dbReference>